<dbReference type="EMBL" id="CAMXCS010000001">
    <property type="protein sequence ID" value="CAI3933415.1"/>
    <property type="molecule type" value="Genomic_DNA"/>
</dbReference>
<comment type="caution">
    <text evidence="1">The sequence shown here is derived from an EMBL/GenBank/DDBJ whole genome shotgun (WGS) entry which is preliminary data.</text>
</comment>
<evidence type="ECO:0000313" key="3">
    <source>
        <dbReference type="Proteomes" id="UP001154255"/>
    </source>
</evidence>
<dbReference type="Proteomes" id="UP001154255">
    <property type="component" value="Unassembled WGS sequence"/>
</dbReference>
<gene>
    <name evidence="2" type="ORF">R53529_LOCUS665</name>
    <name evidence="1" type="ORF">R53530_LOCUS436</name>
</gene>
<keyword evidence="4" id="KW-1185">Reference proteome</keyword>
<name>A0A9W4TN61_9PROT</name>
<dbReference type="Proteomes" id="UP001154259">
    <property type="component" value="Unassembled WGS sequence"/>
</dbReference>
<organism evidence="1 3">
    <name type="scientific">Commensalibacter communis</name>
    <dbReference type="NCBI Taxonomy" id="2972786"/>
    <lineage>
        <taxon>Bacteria</taxon>
        <taxon>Pseudomonadati</taxon>
        <taxon>Pseudomonadota</taxon>
        <taxon>Alphaproteobacteria</taxon>
        <taxon>Acetobacterales</taxon>
        <taxon>Acetobacteraceae</taxon>
    </lineage>
</organism>
<protein>
    <submittedName>
        <fullName evidence="1">Uncharacterized protein</fullName>
    </submittedName>
</protein>
<evidence type="ECO:0000313" key="4">
    <source>
        <dbReference type="Proteomes" id="UP001154259"/>
    </source>
</evidence>
<dbReference type="RefSeq" id="WP_271789103.1">
    <property type="nucleotide sequence ID" value="NZ_CAMXCM010000001.1"/>
</dbReference>
<sequence>MDHNNKNFDKHDCNTIEQSNLARWPDPDLDPDVYLSLTPTPDGMKPIFNLGVRMCIGFYDKEGAIYDYQGVLTEHSISRTHPYYTENVSSTTLYDFSQEDWFPLLDAQHYIPKIILVHVIKNGIRSKDPNNYGFGLMYKMYTAIVFRYGQAMMVTVLVNVRTWEIRHFKALEPHNLDEKISQ</sequence>
<evidence type="ECO:0000313" key="2">
    <source>
        <dbReference type="EMBL" id="CAI3933415.1"/>
    </source>
</evidence>
<proteinExistence type="predicted"/>
<dbReference type="AlphaFoldDB" id="A0A9W4TN61"/>
<dbReference type="EMBL" id="CAMXCM010000001">
    <property type="protein sequence ID" value="CAI3927581.1"/>
    <property type="molecule type" value="Genomic_DNA"/>
</dbReference>
<reference evidence="1" key="1">
    <citation type="submission" date="2022-10" db="EMBL/GenBank/DDBJ databases">
        <authorList>
            <person name="Botero Cardona J."/>
        </authorList>
    </citation>
    <scope>NUCLEOTIDE SEQUENCE</scope>
    <source>
        <strain evidence="1">LMG 31819</strain>
        <strain evidence="2">R-53529</strain>
    </source>
</reference>
<accession>A0A9W4TN61</accession>
<evidence type="ECO:0000313" key="1">
    <source>
        <dbReference type="EMBL" id="CAI3927581.1"/>
    </source>
</evidence>